<evidence type="ECO:0000256" key="3">
    <source>
        <dbReference type="PROSITE-ProRule" id="PRU00284"/>
    </source>
</evidence>
<dbReference type="InterPro" id="IPR004090">
    <property type="entry name" value="Chemotax_Me-accpt_rcpt"/>
</dbReference>
<feature type="domain" description="Methyl-accepting transducer" evidence="6">
    <location>
        <begin position="269"/>
        <end position="498"/>
    </location>
</feature>
<keyword evidence="9" id="KW-1185">Reference proteome</keyword>
<dbReference type="Proteomes" id="UP000235803">
    <property type="component" value="Unassembled WGS sequence"/>
</dbReference>
<dbReference type="GO" id="GO:0006935">
    <property type="term" value="P:chemotaxis"/>
    <property type="evidence" value="ECO:0007669"/>
    <property type="project" value="InterPro"/>
</dbReference>
<comment type="caution">
    <text evidence="8">The sequence shown here is derived from an EMBL/GenBank/DDBJ whole genome shotgun (WGS) entry which is preliminary data.</text>
</comment>
<proteinExistence type="inferred from homology"/>
<dbReference type="SMART" id="SM00283">
    <property type="entry name" value="MA"/>
    <property type="match status" value="1"/>
</dbReference>
<dbReference type="Gene3D" id="1.10.287.950">
    <property type="entry name" value="Methyl-accepting chemotaxis protein"/>
    <property type="match status" value="1"/>
</dbReference>
<keyword evidence="5" id="KW-1133">Transmembrane helix</keyword>
<dbReference type="SUPFAM" id="SSF58104">
    <property type="entry name" value="Methyl-accepting chemotaxis protein (MCP) signaling domain"/>
    <property type="match status" value="1"/>
</dbReference>
<dbReference type="GO" id="GO:0005886">
    <property type="term" value="C:plasma membrane"/>
    <property type="evidence" value="ECO:0007669"/>
    <property type="project" value="TreeGrafter"/>
</dbReference>
<dbReference type="PRINTS" id="PR00260">
    <property type="entry name" value="CHEMTRNSDUCR"/>
</dbReference>
<feature type="transmembrane region" description="Helical" evidence="5">
    <location>
        <begin position="165"/>
        <end position="187"/>
    </location>
</feature>
<dbReference type="Pfam" id="PF08447">
    <property type="entry name" value="PAS_3"/>
    <property type="match status" value="1"/>
</dbReference>
<evidence type="ECO:0000256" key="4">
    <source>
        <dbReference type="SAM" id="Coils"/>
    </source>
</evidence>
<dbReference type="InterPro" id="IPR035965">
    <property type="entry name" value="PAS-like_dom_sf"/>
</dbReference>
<keyword evidence="1 3" id="KW-0807">Transducer</keyword>
<dbReference type="EMBL" id="PNRF01000005">
    <property type="protein sequence ID" value="PMR77704.1"/>
    <property type="molecule type" value="Genomic_DNA"/>
</dbReference>
<keyword evidence="4" id="KW-0175">Coiled coil</keyword>
<reference evidence="8 9" key="1">
    <citation type="submission" date="2018-01" db="EMBL/GenBank/DDBJ databases">
        <title>Halomonas endophytica sp. nov., isolated from storage liquid in the stems of Populus euphratica.</title>
        <authorList>
            <person name="Chen C."/>
        </authorList>
    </citation>
    <scope>NUCLEOTIDE SEQUENCE [LARGE SCALE GENOMIC DNA]</scope>
    <source>
        <strain evidence="8 9">MC28</strain>
    </source>
</reference>
<dbReference type="OrthoDB" id="2489132at2"/>
<comment type="similarity">
    <text evidence="2">Belongs to the methyl-accepting chemotaxis (MCP) protein family.</text>
</comment>
<dbReference type="PANTHER" id="PTHR43531:SF7">
    <property type="entry name" value="AEROTAXIS RECEPTOR"/>
    <property type="match status" value="1"/>
</dbReference>
<evidence type="ECO:0000313" key="9">
    <source>
        <dbReference type="Proteomes" id="UP000235803"/>
    </source>
</evidence>
<dbReference type="GO" id="GO:0004888">
    <property type="term" value="F:transmembrane signaling receptor activity"/>
    <property type="evidence" value="ECO:0007669"/>
    <property type="project" value="InterPro"/>
</dbReference>
<dbReference type="InterPro" id="IPR051310">
    <property type="entry name" value="MCP_chemotaxis"/>
</dbReference>
<dbReference type="SMART" id="SM00091">
    <property type="entry name" value="PAS"/>
    <property type="match status" value="1"/>
</dbReference>
<gene>
    <name evidence="8" type="ORF">C1H69_01615</name>
</gene>
<evidence type="ECO:0000256" key="1">
    <source>
        <dbReference type="ARBA" id="ARBA00023224"/>
    </source>
</evidence>
<organism evidence="8 9">
    <name type="scientific">Billgrantia endophytica</name>
    <dbReference type="NCBI Taxonomy" id="2033802"/>
    <lineage>
        <taxon>Bacteria</taxon>
        <taxon>Pseudomonadati</taxon>
        <taxon>Pseudomonadota</taxon>
        <taxon>Gammaproteobacteria</taxon>
        <taxon>Oceanospirillales</taxon>
        <taxon>Halomonadaceae</taxon>
        <taxon>Billgrantia</taxon>
    </lineage>
</organism>
<dbReference type="Gene3D" id="3.30.450.20">
    <property type="entry name" value="PAS domain"/>
    <property type="match status" value="1"/>
</dbReference>
<evidence type="ECO:0000259" key="7">
    <source>
        <dbReference type="PROSITE" id="PS50112"/>
    </source>
</evidence>
<dbReference type="SUPFAM" id="SSF55785">
    <property type="entry name" value="PYP-like sensor domain (PAS domain)"/>
    <property type="match status" value="1"/>
</dbReference>
<dbReference type="InterPro" id="IPR013655">
    <property type="entry name" value="PAS_fold_3"/>
</dbReference>
<dbReference type="InterPro" id="IPR000014">
    <property type="entry name" value="PAS"/>
</dbReference>
<dbReference type="CDD" id="cd00130">
    <property type="entry name" value="PAS"/>
    <property type="match status" value="1"/>
</dbReference>
<dbReference type="PANTHER" id="PTHR43531">
    <property type="entry name" value="PROTEIN ICFG"/>
    <property type="match status" value="1"/>
</dbReference>
<dbReference type="NCBIfam" id="TIGR00229">
    <property type="entry name" value="sensory_box"/>
    <property type="match status" value="1"/>
</dbReference>
<protein>
    <submittedName>
        <fullName evidence="8">Aerotaxis receptor Aer</fullName>
    </submittedName>
</protein>
<feature type="coiled-coil region" evidence="4">
    <location>
        <begin position="288"/>
        <end position="325"/>
    </location>
</feature>
<sequence>MGRDTMRINHPVTDREYEIRDDQNLISRTDAKGCITYASPTFCEVSGYSREELIGSPHNLIRHPDMPEAAFANLWQTIEAGEIWSGVVKNRRKNGDFYWVHAHVVPILENGEMRGYTSVRVKPVPGACERAEAIYARLREGRTRGIRLDRGRIVSTGPLSRMVRLLPSGLGGALFAMALVAIGVIAASDFIGWQGRLAGAVAILAMAFAGGRRFDTAVARVRHFSMQVAAGNLAASPPPARRDGMREVIDAMAIMQCSLANISGDIHRTLDVVERGTLDLERDNRNLAERAQQQSTSLQQTAASMEELTTTVQQNAASTEQAENEARRVRDAVGRSGHDVGQLVESIRHIASSAGKMTEAIEAIEALAFQTNLLALNASVEAARAGVHGRGFAVVAQEVRRLAESSATSADRVRELIDRTQDDIETGETRIGQLAENNRGVVEAVNGIDQLIREMAIASREQAIGLEQINQAVVAMDNATRQSAERVSNSAALGELLAEQVERLTVAISALRQAGEGKERVSREQRFRGAAREVSQLDDYESLRLENEPV</sequence>
<dbReference type="InterPro" id="IPR004089">
    <property type="entry name" value="MCPsignal_dom"/>
</dbReference>
<accession>A0A2N7UB97</accession>
<keyword evidence="5" id="KW-0472">Membrane</keyword>
<dbReference type="PROSITE" id="PS50112">
    <property type="entry name" value="PAS"/>
    <property type="match status" value="1"/>
</dbReference>
<evidence type="ECO:0000256" key="2">
    <source>
        <dbReference type="ARBA" id="ARBA00029447"/>
    </source>
</evidence>
<dbReference type="Pfam" id="PF00015">
    <property type="entry name" value="MCPsignal"/>
    <property type="match status" value="1"/>
</dbReference>
<dbReference type="PROSITE" id="PS50111">
    <property type="entry name" value="CHEMOTAXIS_TRANSDUC_2"/>
    <property type="match status" value="1"/>
</dbReference>
<keyword evidence="5" id="KW-0812">Transmembrane</keyword>
<evidence type="ECO:0000313" key="8">
    <source>
        <dbReference type="EMBL" id="PMR77704.1"/>
    </source>
</evidence>
<feature type="domain" description="PAS" evidence="7">
    <location>
        <begin position="30"/>
        <end position="81"/>
    </location>
</feature>
<dbReference type="AlphaFoldDB" id="A0A2N7UB97"/>
<keyword evidence="8" id="KW-0675">Receptor</keyword>
<name>A0A2N7UB97_9GAMM</name>
<evidence type="ECO:0000259" key="6">
    <source>
        <dbReference type="PROSITE" id="PS50111"/>
    </source>
</evidence>
<dbReference type="GO" id="GO:0007165">
    <property type="term" value="P:signal transduction"/>
    <property type="evidence" value="ECO:0007669"/>
    <property type="project" value="UniProtKB-KW"/>
</dbReference>
<evidence type="ECO:0000256" key="5">
    <source>
        <dbReference type="SAM" id="Phobius"/>
    </source>
</evidence>